<proteinExistence type="predicted"/>
<evidence type="ECO:0000256" key="1">
    <source>
        <dbReference type="SAM" id="MobiDB-lite"/>
    </source>
</evidence>
<evidence type="ECO:0000313" key="2">
    <source>
        <dbReference type="EMBL" id="CAB4943187.1"/>
    </source>
</evidence>
<evidence type="ECO:0000313" key="3">
    <source>
        <dbReference type="EMBL" id="CAB4991756.1"/>
    </source>
</evidence>
<protein>
    <submittedName>
        <fullName evidence="3">Unannotated protein</fullName>
    </submittedName>
</protein>
<reference evidence="3" key="1">
    <citation type="submission" date="2020-05" db="EMBL/GenBank/DDBJ databases">
        <authorList>
            <person name="Chiriac C."/>
            <person name="Salcher M."/>
            <person name="Ghai R."/>
            <person name="Kavagutti S V."/>
        </authorList>
    </citation>
    <scope>NUCLEOTIDE SEQUENCE</scope>
</reference>
<organism evidence="3">
    <name type="scientific">freshwater metagenome</name>
    <dbReference type="NCBI Taxonomy" id="449393"/>
    <lineage>
        <taxon>unclassified sequences</taxon>
        <taxon>metagenomes</taxon>
        <taxon>ecological metagenomes</taxon>
    </lineage>
</organism>
<accession>A0A6J7NF61</accession>
<dbReference type="InterPro" id="IPR006311">
    <property type="entry name" value="TAT_signal"/>
</dbReference>
<dbReference type="AlphaFoldDB" id="A0A6J7NF61"/>
<feature type="region of interest" description="Disordered" evidence="1">
    <location>
        <begin position="51"/>
        <end position="81"/>
    </location>
</feature>
<dbReference type="PROSITE" id="PS51318">
    <property type="entry name" value="TAT"/>
    <property type="match status" value="1"/>
</dbReference>
<sequence length="93" mass="9678">MRAQPTYPRAVERCVLPSRMDIVRRQFLGGVGALGALIAASAVGAGAAQAAVPPASEARKRPSSRNLIRNGSFEKGPLGGPEIDDWVVTVVPA</sequence>
<gene>
    <name evidence="2" type="ORF">UFOPK3773_00975</name>
    <name evidence="3" type="ORF">UFOPK3992_00086</name>
</gene>
<dbReference type="EMBL" id="CAFBOZ010000007">
    <property type="protein sequence ID" value="CAB4991756.1"/>
    <property type="molecule type" value="Genomic_DNA"/>
</dbReference>
<dbReference type="EMBL" id="CAFBNF010000095">
    <property type="protein sequence ID" value="CAB4943187.1"/>
    <property type="molecule type" value="Genomic_DNA"/>
</dbReference>
<name>A0A6J7NF61_9ZZZZ</name>